<comment type="caution">
    <text evidence="1">The sequence shown here is derived from an EMBL/GenBank/DDBJ whole genome shotgun (WGS) entry which is preliminary data.</text>
</comment>
<proteinExistence type="predicted"/>
<accession>A0AA86PFW9</accession>
<sequence length="178" mass="21145">MKTSDNLEDVLRQMNITNITAEQKEYLRNKIQQELLEEQSRKYMAQQQKIVEAQLTESQFQNLNEEMQFNELTESFIYDPTSPQFKLQLNKILRQVAPEQKSKYPCYVELTCRPTNPQIFDVIQKQQEITSRVLKQNMISMQKPFRILLLSRPPPLIPFVEKMIGLKNSQLQRSSQYE</sequence>
<dbReference type="Proteomes" id="UP001642409">
    <property type="component" value="Unassembled WGS sequence"/>
</dbReference>
<reference evidence="2 3" key="2">
    <citation type="submission" date="2024-07" db="EMBL/GenBank/DDBJ databases">
        <authorList>
            <person name="Akdeniz Z."/>
        </authorList>
    </citation>
    <scope>NUCLEOTIDE SEQUENCE [LARGE SCALE GENOMIC DNA]</scope>
</reference>
<protein>
    <submittedName>
        <fullName evidence="2">Hypothetical_protein</fullName>
    </submittedName>
</protein>
<organism evidence="1">
    <name type="scientific">Hexamita inflata</name>
    <dbReference type="NCBI Taxonomy" id="28002"/>
    <lineage>
        <taxon>Eukaryota</taxon>
        <taxon>Metamonada</taxon>
        <taxon>Diplomonadida</taxon>
        <taxon>Hexamitidae</taxon>
        <taxon>Hexamitinae</taxon>
        <taxon>Hexamita</taxon>
    </lineage>
</organism>
<dbReference type="EMBL" id="CAXDID020000285">
    <property type="protein sequence ID" value="CAL6070643.1"/>
    <property type="molecule type" value="Genomic_DNA"/>
</dbReference>
<dbReference type="AlphaFoldDB" id="A0AA86PFW9"/>
<evidence type="ECO:0000313" key="3">
    <source>
        <dbReference type="Proteomes" id="UP001642409"/>
    </source>
</evidence>
<name>A0AA86PFW9_9EUKA</name>
<gene>
    <name evidence="1" type="ORF">HINF_LOCUS26119</name>
    <name evidence="2" type="ORF">HINF_LOCUS54660</name>
</gene>
<dbReference type="EMBL" id="CATOUU010000655">
    <property type="protein sequence ID" value="CAI9938474.1"/>
    <property type="molecule type" value="Genomic_DNA"/>
</dbReference>
<evidence type="ECO:0000313" key="2">
    <source>
        <dbReference type="EMBL" id="CAL6070643.1"/>
    </source>
</evidence>
<keyword evidence="3" id="KW-1185">Reference proteome</keyword>
<evidence type="ECO:0000313" key="1">
    <source>
        <dbReference type="EMBL" id="CAI9938474.1"/>
    </source>
</evidence>
<reference evidence="1" key="1">
    <citation type="submission" date="2023-06" db="EMBL/GenBank/DDBJ databases">
        <authorList>
            <person name="Kurt Z."/>
        </authorList>
    </citation>
    <scope>NUCLEOTIDE SEQUENCE</scope>
</reference>